<protein>
    <recommendedName>
        <fullName evidence="5">Palmitoyltransferase pfa4</fullName>
    </recommendedName>
</protein>
<evidence type="ECO:0000313" key="3">
    <source>
        <dbReference type="EMBL" id="KAK5112481.1"/>
    </source>
</evidence>
<keyword evidence="2" id="KW-1133">Transmembrane helix</keyword>
<keyword evidence="2" id="KW-0472">Membrane</keyword>
<sequence>MSYLECLLYTRCAVLWQKRSLPSYLGPTTFQLAHLFILVVINSLTLFALSILLGRTIWSLCLNMTTIEGWEVERHHAILRRARVLGGQLDGPDGSKVKIEHQEFPFDVGIWANICIGMGTRNPLAWFWPLSSTPKLEKSFEYQHNLIDDPSKPWPPPDPDRLFRAARKAPSGDPFTMSMDPASFRARQAADLARYEDADGEYVVRRRPFHERLEAREHRGQYNNSERVYELEDSENEDVLHDDEAEPALTVDSMAGRENDDAGEEGWRNKEGERLADFGVDEVANFYDEDDVPLAELLRRRKEKTSREGGVE</sequence>
<dbReference type="Proteomes" id="UP001310890">
    <property type="component" value="Unassembled WGS sequence"/>
</dbReference>
<organism evidence="3 4">
    <name type="scientific">Meristemomyces frigidus</name>
    <dbReference type="NCBI Taxonomy" id="1508187"/>
    <lineage>
        <taxon>Eukaryota</taxon>
        <taxon>Fungi</taxon>
        <taxon>Dikarya</taxon>
        <taxon>Ascomycota</taxon>
        <taxon>Pezizomycotina</taxon>
        <taxon>Dothideomycetes</taxon>
        <taxon>Dothideomycetidae</taxon>
        <taxon>Mycosphaerellales</taxon>
        <taxon>Teratosphaeriaceae</taxon>
        <taxon>Meristemomyces</taxon>
    </lineage>
</organism>
<feature type="region of interest" description="Disordered" evidence="1">
    <location>
        <begin position="233"/>
        <end position="274"/>
    </location>
</feature>
<feature type="transmembrane region" description="Helical" evidence="2">
    <location>
        <begin position="32"/>
        <end position="54"/>
    </location>
</feature>
<gene>
    <name evidence="3" type="ORF">LTR62_004238</name>
</gene>
<reference evidence="3" key="1">
    <citation type="submission" date="2023-08" db="EMBL/GenBank/DDBJ databases">
        <title>Black Yeasts Isolated from many extreme environments.</title>
        <authorList>
            <person name="Coleine C."/>
            <person name="Stajich J.E."/>
            <person name="Selbmann L."/>
        </authorList>
    </citation>
    <scope>NUCLEOTIDE SEQUENCE</scope>
    <source>
        <strain evidence="3">CCFEE 5401</strain>
    </source>
</reference>
<evidence type="ECO:0000313" key="4">
    <source>
        <dbReference type="Proteomes" id="UP001310890"/>
    </source>
</evidence>
<evidence type="ECO:0000256" key="1">
    <source>
        <dbReference type="SAM" id="MobiDB-lite"/>
    </source>
</evidence>
<feature type="compositionally biased region" description="Basic and acidic residues" evidence="1">
    <location>
        <begin position="255"/>
        <end position="274"/>
    </location>
</feature>
<accession>A0AAN7TE74</accession>
<dbReference type="AlphaFoldDB" id="A0AAN7TE74"/>
<comment type="caution">
    <text evidence="3">The sequence shown here is derived from an EMBL/GenBank/DDBJ whole genome shotgun (WGS) entry which is preliminary data.</text>
</comment>
<name>A0AAN7TE74_9PEZI</name>
<keyword evidence="2" id="KW-0812">Transmembrane</keyword>
<dbReference type="EMBL" id="JAVRRL010000030">
    <property type="protein sequence ID" value="KAK5112481.1"/>
    <property type="molecule type" value="Genomic_DNA"/>
</dbReference>
<evidence type="ECO:0000256" key="2">
    <source>
        <dbReference type="SAM" id="Phobius"/>
    </source>
</evidence>
<proteinExistence type="predicted"/>
<feature type="compositionally biased region" description="Acidic residues" evidence="1">
    <location>
        <begin position="233"/>
        <end position="246"/>
    </location>
</feature>
<evidence type="ECO:0008006" key="5">
    <source>
        <dbReference type="Google" id="ProtNLM"/>
    </source>
</evidence>